<accession>A0A4C2A0D8</accession>
<organism evidence="1 2">
    <name type="scientific">Eumeta variegata</name>
    <name type="common">Bagworm moth</name>
    <name type="synonym">Eumeta japonica</name>
    <dbReference type="NCBI Taxonomy" id="151549"/>
    <lineage>
        <taxon>Eukaryota</taxon>
        <taxon>Metazoa</taxon>
        <taxon>Ecdysozoa</taxon>
        <taxon>Arthropoda</taxon>
        <taxon>Hexapoda</taxon>
        <taxon>Insecta</taxon>
        <taxon>Pterygota</taxon>
        <taxon>Neoptera</taxon>
        <taxon>Endopterygota</taxon>
        <taxon>Lepidoptera</taxon>
        <taxon>Glossata</taxon>
        <taxon>Ditrysia</taxon>
        <taxon>Tineoidea</taxon>
        <taxon>Psychidae</taxon>
        <taxon>Oiketicinae</taxon>
        <taxon>Eumeta</taxon>
    </lineage>
</organism>
<proteinExistence type="predicted"/>
<dbReference type="Proteomes" id="UP000299102">
    <property type="component" value="Unassembled WGS sequence"/>
</dbReference>
<sequence length="89" mass="10121">MGWLSRRDDTLSQNMDVEHFRVPFYHCGERIRSFSFWACLPPASAQSAVVPFRRALVACRPPRDGPSVRSSLRVVGLCFSRERDIGPVL</sequence>
<keyword evidence="2" id="KW-1185">Reference proteome</keyword>
<feature type="non-terminal residue" evidence="1">
    <location>
        <position position="89"/>
    </location>
</feature>
<dbReference type="EMBL" id="BGZK01002357">
    <property type="protein sequence ID" value="GBP93252.1"/>
    <property type="molecule type" value="Genomic_DNA"/>
</dbReference>
<dbReference type="AlphaFoldDB" id="A0A4C2A0D8"/>
<reference evidence="1 2" key="1">
    <citation type="journal article" date="2019" name="Commun. Biol.">
        <title>The bagworm genome reveals a unique fibroin gene that provides high tensile strength.</title>
        <authorList>
            <person name="Kono N."/>
            <person name="Nakamura H."/>
            <person name="Ohtoshi R."/>
            <person name="Tomita M."/>
            <person name="Numata K."/>
            <person name="Arakawa K."/>
        </authorList>
    </citation>
    <scope>NUCLEOTIDE SEQUENCE [LARGE SCALE GENOMIC DNA]</scope>
</reference>
<protein>
    <submittedName>
        <fullName evidence="1">Uncharacterized protein</fullName>
    </submittedName>
</protein>
<gene>
    <name evidence="1" type="ORF">EVAR_100591_1</name>
</gene>
<evidence type="ECO:0000313" key="1">
    <source>
        <dbReference type="EMBL" id="GBP93252.1"/>
    </source>
</evidence>
<name>A0A4C2A0D8_EUMVA</name>
<comment type="caution">
    <text evidence="1">The sequence shown here is derived from an EMBL/GenBank/DDBJ whole genome shotgun (WGS) entry which is preliminary data.</text>
</comment>
<evidence type="ECO:0000313" key="2">
    <source>
        <dbReference type="Proteomes" id="UP000299102"/>
    </source>
</evidence>